<dbReference type="InterPro" id="IPR000473">
    <property type="entry name" value="Ribosomal_bL36"/>
</dbReference>
<dbReference type="GO" id="GO:0003735">
    <property type="term" value="F:structural constituent of ribosome"/>
    <property type="evidence" value="ECO:0007669"/>
    <property type="project" value="InterPro"/>
</dbReference>
<protein>
    <recommendedName>
        <fullName evidence="4">Large ribosomal subunit protein bL36</fullName>
    </recommendedName>
</protein>
<keyword evidence="3 4" id="KW-0687">Ribonucleoprotein</keyword>
<dbReference type="Proteomes" id="UP000033441">
    <property type="component" value="Unassembled WGS sequence"/>
</dbReference>
<name>A0A0F3N8B2_ANAPH</name>
<proteinExistence type="inferred from homology"/>
<evidence type="ECO:0000256" key="3">
    <source>
        <dbReference type="ARBA" id="ARBA00023274"/>
    </source>
</evidence>
<dbReference type="PANTHER" id="PTHR47781:SF1">
    <property type="entry name" value="LARGE RIBOSOMAL SUBUNIT PROTEIN BL36B"/>
    <property type="match status" value="1"/>
</dbReference>
<evidence type="ECO:0000256" key="5">
    <source>
        <dbReference type="RuleBase" id="RU000571"/>
    </source>
</evidence>
<evidence type="ECO:0000256" key="2">
    <source>
        <dbReference type="ARBA" id="ARBA00022980"/>
    </source>
</evidence>
<dbReference type="InterPro" id="IPR035977">
    <property type="entry name" value="Ribosomal_bL36_sp"/>
</dbReference>
<accession>A0A0F3N8B2</accession>
<reference evidence="6 7" key="1">
    <citation type="submission" date="2015-02" db="EMBL/GenBank/DDBJ databases">
        <title>Genome Sequencing of Rickettsiales.</title>
        <authorList>
            <person name="Daugherty S.C."/>
            <person name="Su Q."/>
            <person name="Abolude K."/>
            <person name="Beier-Sexton M."/>
            <person name="Carlyon J.A."/>
            <person name="Carter R."/>
            <person name="Day N.P."/>
            <person name="Dumler S.J."/>
            <person name="Dyachenko V."/>
            <person name="Godinez A."/>
            <person name="Kurtti T.J."/>
            <person name="Lichay M."/>
            <person name="Mullins K.E."/>
            <person name="Ott S."/>
            <person name="Pappas-Brown V."/>
            <person name="Paris D.H."/>
            <person name="Patel P."/>
            <person name="Richards A.L."/>
            <person name="Sadzewicz L."/>
            <person name="Sears K."/>
            <person name="Seidman D."/>
            <person name="Sengamalay N."/>
            <person name="Stenos J."/>
            <person name="Tallon L.J."/>
            <person name="Vincent G."/>
            <person name="Fraser C.M."/>
            <person name="Munderloh U."/>
            <person name="Dunning-Hotopp J.C."/>
        </authorList>
    </citation>
    <scope>NUCLEOTIDE SEQUENCE [LARGE SCALE GENOMIC DNA]</scope>
    <source>
        <strain evidence="6 7">ApMUC09</strain>
    </source>
</reference>
<gene>
    <name evidence="4 6" type="primary">rpmJ</name>
    <name evidence="6" type="ORF">APHMUC_0157</name>
</gene>
<evidence type="ECO:0000313" key="6">
    <source>
        <dbReference type="EMBL" id="KJV63971.1"/>
    </source>
</evidence>
<dbReference type="HAMAP" id="MF_00251">
    <property type="entry name" value="Ribosomal_bL36"/>
    <property type="match status" value="1"/>
</dbReference>
<dbReference type="InterPro" id="IPR047621">
    <property type="entry name" value="Ribosomal_L36_bact"/>
</dbReference>
<keyword evidence="2 4" id="KW-0689">Ribosomal protein</keyword>
<dbReference type="PROSITE" id="PS00828">
    <property type="entry name" value="RIBOSOMAL_L36"/>
    <property type="match status" value="1"/>
</dbReference>
<sequence length="55" mass="6382">MRYSAFVVGVGYVVKVMGSLKSAKSRDRDCKIVRRKGRVYVINKKKPRFKARQGY</sequence>
<dbReference type="EMBL" id="LANV01000001">
    <property type="protein sequence ID" value="KJV63971.1"/>
    <property type="molecule type" value="Genomic_DNA"/>
</dbReference>
<dbReference type="SUPFAM" id="SSF57840">
    <property type="entry name" value="Ribosomal protein L36"/>
    <property type="match status" value="1"/>
</dbReference>
<dbReference type="NCBIfam" id="TIGR01022">
    <property type="entry name" value="rpmJ_bact"/>
    <property type="match status" value="1"/>
</dbReference>
<dbReference type="GO" id="GO:0005840">
    <property type="term" value="C:ribosome"/>
    <property type="evidence" value="ECO:0007669"/>
    <property type="project" value="UniProtKB-KW"/>
</dbReference>
<organism evidence="6 7">
    <name type="scientific">Anaplasma phagocytophilum str. ApMUC09</name>
    <dbReference type="NCBI Taxonomy" id="1359152"/>
    <lineage>
        <taxon>Bacteria</taxon>
        <taxon>Pseudomonadati</taxon>
        <taxon>Pseudomonadota</taxon>
        <taxon>Alphaproteobacteria</taxon>
        <taxon>Rickettsiales</taxon>
        <taxon>Anaplasmataceae</taxon>
        <taxon>Anaplasma</taxon>
        <taxon>phagocytophilum group</taxon>
    </lineage>
</organism>
<dbReference type="AlphaFoldDB" id="A0A0F3N8B2"/>
<evidence type="ECO:0000313" key="7">
    <source>
        <dbReference type="Proteomes" id="UP000033441"/>
    </source>
</evidence>
<comment type="caution">
    <text evidence="6">The sequence shown here is derived from an EMBL/GenBank/DDBJ whole genome shotgun (WGS) entry which is preliminary data.</text>
</comment>
<evidence type="ECO:0000256" key="4">
    <source>
        <dbReference type="HAMAP-Rule" id="MF_00251"/>
    </source>
</evidence>
<dbReference type="PANTHER" id="PTHR47781">
    <property type="entry name" value="50S RIBOSOMAL PROTEIN L36 2"/>
    <property type="match status" value="1"/>
</dbReference>
<dbReference type="Pfam" id="PF00444">
    <property type="entry name" value="Ribosomal_L36"/>
    <property type="match status" value="1"/>
</dbReference>
<comment type="similarity">
    <text evidence="1 4 5">Belongs to the bacterial ribosomal protein bL36 family.</text>
</comment>
<evidence type="ECO:0000256" key="1">
    <source>
        <dbReference type="ARBA" id="ARBA00007645"/>
    </source>
</evidence>
<dbReference type="NCBIfam" id="NF002021">
    <property type="entry name" value="PRK00831.1"/>
    <property type="match status" value="1"/>
</dbReference>
<dbReference type="PATRIC" id="fig|1359152.3.peg.162"/>
<dbReference type="GO" id="GO:1990904">
    <property type="term" value="C:ribonucleoprotein complex"/>
    <property type="evidence" value="ECO:0007669"/>
    <property type="project" value="UniProtKB-KW"/>
</dbReference>
<dbReference type="GO" id="GO:0006412">
    <property type="term" value="P:translation"/>
    <property type="evidence" value="ECO:0007669"/>
    <property type="project" value="UniProtKB-UniRule"/>
</dbReference>